<dbReference type="Gene3D" id="1.10.510.10">
    <property type="entry name" value="Transferase(Phosphotransferase) domain 1"/>
    <property type="match status" value="2"/>
</dbReference>
<dbReference type="Pfam" id="PF00069">
    <property type="entry name" value="Pkinase"/>
    <property type="match status" value="2"/>
</dbReference>
<dbReference type="GO" id="GO:0008658">
    <property type="term" value="F:penicillin binding"/>
    <property type="evidence" value="ECO:0007669"/>
    <property type="project" value="InterPro"/>
</dbReference>
<evidence type="ECO:0000256" key="7">
    <source>
        <dbReference type="ARBA" id="ARBA00022679"/>
    </source>
</evidence>
<dbReference type="GO" id="GO:0004674">
    <property type="term" value="F:protein serine/threonine kinase activity"/>
    <property type="evidence" value="ECO:0007669"/>
    <property type="project" value="UniProtKB-KW"/>
</dbReference>
<dbReference type="PROSITE" id="PS51178">
    <property type="entry name" value="PASTA"/>
    <property type="match status" value="1"/>
</dbReference>
<dbReference type="PROSITE" id="PS00108">
    <property type="entry name" value="PROTEIN_KINASE_ST"/>
    <property type="match status" value="2"/>
</dbReference>
<name>A0A1V3WWL1_MYCKA</name>
<keyword evidence="5" id="KW-0723">Serine/threonine-protein kinase</keyword>
<feature type="domain" description="Protein kinase" evidence="20">
    <location>
        <begin position="948"/>
        <end position="1211"/>
    </location>
</feature>
<dbReference type="PROSITE" id="PS50011">
    <property type="entry name" value="PROTEIN_KINASE_DOM"/>
    <property type="match status" value="2"/>
</dbReference>
<evidence type="ECO:0000256" key="11">
    <source>
        <dbReference type="ARBA" id="ARBA00022777"/>
    </source>
</evidence>
<evidence type="ECO:0000259" key="20">
    <source>
        <dbReference type="PROSITE" id="PS50011"/>
    </source>
</evidence>
<evidence type="ECO:0000256" key="12">
    <source>
        <dbReference type="ARBA" id="ARBA00022840"/>
    </source>
</evidence>
<evidence type="ECO:0000256" key="3">
    <source>
        <dbReference type="ARBA" id="ARBA00014672"/>
    </source>
</evidence>
<comment type="catalytic activity">
    <reaction evidence="15">
        <text>L-threonyl-[protein] + ATP = O-phospho-L-threonyl-[protein] + ADP + H(+)</text>
        <dbReference type="Rhea" id="RHEA:46608"/>
        <dbReference type="Rhea" id="RHEA-COMP:11060"/>
        <dbReference type="Rhea" id="RHEA-COMP:11605"/>
        <dbReference type="ChEBI" id="CHEBI:15378"/>
        <dbReference type="ChEBI" id="CHEBI:30013"/>
        <dbReference type="ChEBI" id="CHEBI:30616"/>
        <dbReference type="ChEBI" id="CHEBI:61977"/>
        <dbReference type="ChEBI" id="CHEBI:456216"/>
        <dbReference type="EC" id="2.7.11.1"/>
    </reaction>
</comment>
<feature type="domain" description="PASTA" evidence="21">
    <location>
        <begin position="1293"/>
        <end position="1358"/>
    </location>
</feature>
<feature type="compositionally biased region" description="Basic and acidic residues" evidence="18">
    <location>
        <begin position="908"/>
        <end position="922"/>
    </location>
</feature>
<dbReference type="SUPFAM" id="SSF56112">
    <property type="entry name" value="Protein kinase-like (PK-like)"/>
    <property type="match status" value="2"/>
</dbReference>
<dbReference type="Gene3D" id="3.30.10.20">
    <property type="match status" value="1"/>
</dbReference>
<evidence type="ECO:0000256" key="17">
    <source>
        <dbReference type="PROSITE-ProRule" id="PRU10141"/>
    </source>
</evidence>
<evidence type="ECO:0000256" key="10">
    <source>
        <dbReference type="ARBA" id="ARBA00022741"/>
    </source>
</evidence>
<dbReference type="CDD" id="cd06577">
    <property type="entry name" value="PASTA_pknB"/>
    <property type="match status" value="1"/>
</dbReference>
<evidence type="ECO:0000256" key="14">
    <source>
        <dbReference type="ARBA" id="ARBA00023136"/>
    </source>
</evidence>
<feature type="binding site" evidence="17">
    <location>
        <position position="977"/>
    </location>
    <ligand>
        <name>ATP</name>
        <dbReference type="ChEBI" id="CHEBI:30616"/>
    </ligand>
</feature>
<dbReference type="GO" id="GO:0106310">
    <property type="term" value="F:protein serine kinase activity"/>
    <property type="evidence" value="ECO:0007669"/>
    <property type="project" value="RHEA"/>
</dbReference>
<dbReference type="EC" id="2.7.11.1" evidence="2"/>
<keyword evidence="6" id="KW-0597">Phosphoprotein</keyword>
<dbReference type="Gene3D" id="3.90.1310.10">
    <property type="entry name" value="Penicillin-binding protein 2a (Domain 2)"/>
    <property type="match status" value="1"/>
</dbReference>
<reference evidence="22 23" key="1">
    <citation type="submission" date="2017-02" db="EMBL/GenBank/DDBJ databases">
        <title>Complete genome sequences of Mycobacterium kansasii strains isolated from rhesus macaques.</title>
        <authorList>
            <person name="Panda A."/>
            <person name="Nagaraj S."/>
            <person name="Zhao X."/>
            <person name="Tettelin H."/>
            <person name="Detolla L.J."/>
        </authorList>
    </citation>
    <scope>NUCLEOTIDE SEQUENCE [LARGE SCALE GENOMIC DNA]</scope>
    <source>
        <strain evidence="22 23">11-3469</strain>
    </source>
</reference>
<dbReference type="PANTHER" id="PTHR43289:SF6">
    <property type="entry name" value="SERINE_THREONINE-PROTEIN KINASE NEKL-3"/>
    <property type="match status" value="1"/>
</dbReference>
<comment type="subcellular location">
    <subcellularLocation>
        <location evidence="1">Cell membrane</location>
        <topology evidence="1">Single-pass membrane protein</topology>
    </subcellularLocation>
</comment>
<organism evidence="22 23">
    <name type="scientific">Mycobacterium kansasii</name>
    <dbReference type="NCBI Taxonomy" id="1768"/>
    <lineage>
        <taxon>Bacteria</taxon>
        <taxon>Bacillati</taxon>
        <taxon>Actinomycetota</taxon>
        <taxon>Actinomycetes</taxon>
        <taxon>Mycobacteriales</taxon>
        <taxon>Mycobacteriaceae</taxon>
        <taxon>Mycobacterium</taxon>
    </lineage>
</organism>
<evidence type="ECO:0000256" key="9">
    <source>
        <dbReference type="ARBA" id="ARBA00022737"/>
    </source>
</evidence>
<comment type="caution">
    <text evidence="22">The sequence shown here is derived from an EMBL/GenBank/DDBJ whole genome shotgun (WGS) entry which is preliminary data.</text>
</comment>
<dbReference type="InterPro" id="IPR008271">
    <property type="entry name" value="Ser/Thr_kinase_AS"/>
</dbReference>
<evidence type="ECO:0000313" key="23">
    <source>
        <dbReference type="Proteomes" id="UP000188532"/>
    </source>
</evidence>
<feature type="region of interest" description="Disordered" evidence="18">
    <location>
        <begin position="1322"/>
        <end position="1371"/>
    </location>
</feature>
<dbReference type="EMBL" id="MVBN01000006">
    <property type="protein sequence ID" value="OOK71192.1"/>
    <property type="molecule type" value="Genomic_DNA"/>
</dbReference>
<dbReference type="PROSITE" id="PS00107">
    <property type="entry name" value="PROTEIN_KINASE_ATP"/>
    <property type="match status" value="1"/>
</dbReference>
<proteinExistence type="predicted"/>
<dbReference type="GO" id="GO:0005524">
    <property type="term" value="F:ATP binding"/>
    <property type="evidence" value="ECO:0007669"/>
    <property type="project" value="UniProtKB-UniRule"/>
</dbReference>
<dbReference type="InterPro" id="IPR011009">
    <property type="entry name" value="Kinase-like_dom_sf"/>
</dbReference>
<keyword evidence="12 17" id="KW-0067">ATP-binding</keyword>
<feature type="compositionally biased region" description="Basic and acidic residues" evidence="18">
    <location>
        <begin position="1253"/>
        <end position="1262"/>
    </location>
</feature>
<dbReference type="SMART" id="SM00740">
    <property type="entry name" value="PASTA"/>
    <property type="match status" value="1"/>
</dbReference>
<keyword evidence="14 19" id="KW-0472">Membrane</keyword>
<feature type="domain" description="Protein kinase" evidence="20">
    <location>
        <begin position="503"/>
        <end position="762"/>
    </location>
</feature>
<evidence type="ECO:0000256" key="6">
    <source>
        <dbReference type="ARBA" id="ARBA00022553"/>
    </source>
</evidence>
<feature type="region of interest" description="Disordered" evidence="18">
    <location>
        <begin position="859"/>
        <end position="925"/>
    </location>
</feature>
<evidence type="ECO:0000256" key="5">
    <source>
        <dbReference type="ARBA" id="ARBA00022527"/>
    </source>
</evidence>
<gene>
    <name evidence="22" type="ORF">BZL29_5584</name>
</gene>
<dbReference type="GO" id="GO:0045717">
    <property type="term" value="P:negative regulation of fatty acid biosynthetic process"/>
    <property type="evidence" value="ECO:0007669"/>
    <property type="project" value="UniProtKB-ARBA"/>
</dbReference>
<dbReference type="InterPro" id="IPR054120">
    <property type="entry name" value="PBPA_dimer"/>
</dbReference>
<feature type="transmembrane region" description="Helical" evidence="19">
    <location>
        <begin position="830"/>
        <end position="851"/>
    </location>
</feature>
<dbReference type="CDD" id="cd14014">
    <property type="entry name" value="STKc_PknB_like"/>
    <property type="match status" value="2"/>
</dbReference>
<dbReference type="NCBIfam" id="NF033483">
    <property type="entry name" value="PknB_PASTA_kin"/>
    <property type="match status" value="1"/>
</dbReference>
<dbReference type="FunFam" id="3.30.200.20:FF:000035">
    <property type="entry name" value="Serine/threonine protein kinase Stk1"/>
    <property type="match status" value="2"/>
</dbReference>
<keyword evidence="11 22" id="KW-0418">Kinase</keyword>
<keyword evidence="10 17" id="KW-0547">Nucleotide-binding</keyword>
<dbReference type="Pfam" id="PF00905">
    <property type="entry name" value="Transpeptidase"/>
    <property type="match status" value="1"/>
</dbReference>
<dbReference type="Pfam" id="PF21922">
    <property type="entry name" value="PBP_dimer_2"/>
    <property type="match status" value="1"/>
</dbReference>
<feature type="compositionally biased region" description="Basic and acidic residues" evidence="18">
    <location>
        <begin position="470"/>
        <end position="484"/>
    </location>
</feature>
<sequence>MNASLRRISVTVMALIVLLLLNATMTQVFTADGLRADPRNQRVLLDEYSRQRGQITAGGQLLAYSVATDSRFRFLRVYPNPEVYAPVTGFYSLRYSSTGLERAEDPLLNGSDERLFGRRLADFFTGRDPRGGNVDTTINPRVQQAGWDAMQQGCGGPCKGAVVALEPSTGKILALVSSPSYDPNLLASHDPEVQAQAWQRLRDNPDSPLTNRAIAETYPPGSTFKVITTAAALQAGATDTEQLTAAAEIPLPGSTATLENYGGTTCGAEPTVSLSVAFAKSCNTAFVQLGMLTGAAALRSTAQAFGLDTSPDPIPLQVAESTIGPIADTAALGMTSIGQKDVALTPLQNAEVAATIANGGITMRPYLVDNLRGPDLANISTTAPYQQRRAVSPQVAAKLTELMVGAEKVTQQKGPSPACRSHPRRVPQSTAQTPVILRPMRGTSPSRRHRRRGLPSRCLWRTGRSSVRDRWRAGRTDRTGRDRGCAAGGPMSPRVGMTLSGRYRLQRLIATGGMGQVWEAVDSRLGRRVAVKVLKNEFSSDPEFIERFRAEARTTAMLNHPGIAAVHDYGESQMDGEGRTAYLVMELVNGEPLNSVLKRTGRLSLRHALDMLEQTGRALQVAHAAGLVHRDVKPGNILITPTGQVKITDFGIAKAVDAAPVTQTGMVMGTAQYIAPEQALGHDATPASDVYSLGVVGYEAVSGKRPFTGDGALTVAMKHIKEPPPPLPAELPPNVRELIEITLVKNPQMRYRSGGPFADAVAAVRAGRRPPRPSQSPPPGRAAPAAIPSSAPARIAGNPTSRATAPRRSRPATGGNRPPARRTFSSGQRALLWAAGVLGALAIIIAVLIVINSRGDNQPQLPPPTVTDTGSPPASQTPTGRGLRLGGTGFGPFDDAGHDGSQWGASSRRGEPGRPTRPDCRAAADSPCVAGPIRDIAMTTPRHLSDRYELGDILGFGGMSEVHLARDLRLHRDVAVKVLRADLARDPSFYLRFRREAQNAAALNHPAIVAVYDTGEAETSAGPLPYIVMEYVDGVTLRDIVHTEGPMPPKRAIEVIADACQALNFSHQNGIIHRDVKPANIMISSTNAVKVMDFGIARAIADSGNSVTQTAAVIGTAQYLSPEQARGDAVDARSDVYSLGCVLYEILTGEPPFTGDSPVAVAYQHVREDPIPPSERHEGISADLDAVVLKALAKNPENRYQTAAEMRADLVRVHNGEPPEAPKVLSGAERRSLLAATPGHPAGPRTDPLPRQVLDHTDRDRTTPSVGRWVAVVAVLAVLTIAVTIAINTFGGNTRKVQVPDVRGQASADAIAALQNRGFKTRTLQKPDSTIPPDHVIGTDPGANTSVGAGPTSPSTSPPDPSSVSCPMSRR</sequence>
<dbReference type="InterPro" id="IPR012338">
    <property type="entry name" value="Beta-lactam/transpept-like"/>
</dbReference>
<dbReference type="SMART" id="SM00220">
    <property type="entry name" value="S_TKc"/>
    <property type="match status" value="2"/>
</dbReference>
<feature type="region of interest" description="Disordered" evidence="18">
    <location>
        <begin position="470"/>
        <end position="493"/>
    </location>
</feature>
<feature type="compositionally biased region" description="Low complexity" evidence="18">
    <location>
        <begin position="782"/>
        <end position="804"/>
    </location>
</feature>
<dbReference type="PANTHER" id="PTHR43289">
    <property type="entry name" value="MITOGEN-ACTIVATED PROTEIN KINASE KINASE KINASE 20-RELATED"/>
    <property type="match status" value="1"/>
</dbReference>
<evidence type="ECO:0000256" key="19">
    <source>
        <dbReference type="SAM" id="Phobius"/>
    </source>
</evidence>
<protein>
    <recommendedName>
        <fullName evidence="3">Serine/threonine-protein kinase PknB</fullName>
        <ecNumber evidence="2">2.7.11.1</ecNumber>
    </recommendedName>
</protein>
<dbReference type="Gene3D" id="3.40.710.10">
    <property type="entry name" value="DD-peptidase/beta-lactamase superfamily"/>
    <property type="match status" value="1"/>
</dbReference>
<feature type="transmembrane region" description="Helical" evidence="19">
    <location>
        <begin position="1269"/>
        <end position="1290"/>
    </location>
</feature>
<feature type="compositionally biased region" description="Low complexity" evidence="18">
    <location>
        <begin position="1362"/>
        <end position="1371"/>
    </location>
</feature>
<evidence type="ECO:0000256" key="1">
    <source>
        <dbReference type="ARBA" id="ARBA00004162"/>
    </source>
</evidence>
<dbReference type="FunFam" id="1.10.510.10:FF:000021">
    <property type="entry name" value="Serine/threonine protein kinase"/>
    <property type="match status" value="2"/>
</dbReference>
<dbReference type="GO" id="GO:0005886">
    <property type="term" value="C:plasma membrane"/>
    <property type="evidence" value="ECO:0007669"/>
    <property type="project" value="UniProtKB-SubCell"/>
</dbReference>
<dbReference type="Pfam" id="PF03793">
    <property type="entry name" value="PASTA"/>
    <property type="match status" value="1"/>
</dbReference>
<accession>A0A1V3WWL1</accession>
<feature type="region of interest" description="Disordered" evidence="18">
    <location>
        <begin position="408"/>
        <end position="430"/>
    </location>
</feature>
<evidence type="ECO:0000256" key="2">
    <source>
        <dbReference type="ARBA" id="ARBA00012513"/>
    </source>
</evidence>
<dbReference type="InterPro" id="IPR005543">
    <property type="entry name" value="PASTA_dom"/>
</dbReference>
<dbReference type="Proteomes" id="UP000188532">
    <property type="component" value="Unassembled WGS sequence"/>
</dbReference>
<evidence type="ECO:0000256" key="18">
    <source>
        <dbReference type="SAM" id="MobiDB-lite"/>
    </source>
</evidence>
<evidence type="ECO:0000256" key="4">
    <source>
        <dbReference type="ARBA" id="ARBA00022475"/>
    </source>
</evidence>
<dbReference type="InterPro" id="IPR000719">
    <property type="entry name" value="Prot_kinase_dom"/>
</dbReference>
<dbReference type="SUPFAM" id="SSF56601">
    <property type="entry name" value="beta-lactamase/transpeptidase-like"/>
    <property type="match status" value="1"/>
</dbReference>
<evidence type="ECO:0000256" key="13">
    <source>
        <dbReference type="ARBA" id="ARBA00022989"/>
    </source>
</evidence>
<evidence type="ECO:0000313" key="22">
    <source>
        <dbReference type="EMBL" id="OOK71192.1"/>
    </source>
</evidence>
<evidence type="ECO:0000256" key="15">
    <source>
        <dbReference type="ARBA" id="ARBA00047899"/>
    </source>
</evidence>
<keyword evidence="8 19" id="KW-0812">Transmembrane</keyword>
<keyword evidence="7 22" id="KW-0808">Transferase</keyword>
<keyword evidence="9" id="KW-0677">Repeat</keyword>
<dbReference type="InterPro" id="IPR017441">
    <property type="entry name" value="Protein_kinase_ATP_BS"/>
</dbReference>
<keyword evidence="13 19" id="KW-1133">Transmembrane helix</keyword>
<comment type="catalytic activity">
    <reaction evidence="16">
        <text>L-seryl-[protein] + ATP = O-phospho-L-seryl-[protein] + ADP + H(+)</text>
        <dbReference type="Rhea" id="RHEA:17989"/>
        <dbReference type="Rhea" id="RHEA-COMP:9863"/>
        <dbReference type="Rhea" id="RHEA-COMP:11604"/>
        <dbReference type="ChEBI" id="CHEBI:15378"/>
        <dbReference type="ChEBI" id="CHEBI:29999"/>
        <dbReference type="ChEBI" id="CHEBI:30616"/>
        <dbReference type="ChEBI" id="CHEBI:83421"/>
        <dbReference type="ChEBI" id="CHEBI:456216"/>
        <dbReference type="EC" id="2.7.11.1"/>
    </reaction>
</comment>
<evidence type="ECO:0000259" key="21">
    <source>
        <dbReference type="PROSITE" id="PS51178"/>
    </source>
</evidence>
<dbReference type="STRING" id="1768.B1T50_14955"/>
<evidence type="ECO:0000256" key="8">
    <source>
        <dbReference type="ARBA" id="ARBA00022692"/>
    </source>
</evidence>
<feature type="compositionally biased region" description="Polar residues" evidence="18">
    <location>
        <begin position="866"/>
        <end position="877"/>
    </location>
</feature>
<feature type="compositionally biased region" description="Pro residues" evidence="18">
    <location>
        <begin position="772"/>
        <end position="781"/>
    </location>
</feature>
<evidence type="ECO:0000256" key="16">
    <source>
        <dbReference type="ARBA" id="ARBA00048679"/>
    </source>
</evidence>
<dbReference type="Gene3D" id="3.30.200.20">
    <property type="entry name" value="Phosphorylase Kinase, domain 1"/>
    <property type="match status" value="2"/>
</dbReference>
<keyword evidence="4" id="KW-1003">Cell membrane</keyword>
<feature type="region of interest" description="Disordered" evidence="18">
    <location>
        <begin position="765"/>
        <end position="823"/>
    </location>
</feature>
<dbReference type="InterPro" id="IPR001460">
    <property type="entry name" value="PCN-bd_Tpept"/>
</dbReference>
<feature type="region of interest" description="Disordered" evidence="18">
    <location>
        <begin position="1235"/>
        <end position="1263"/>
    </location>
</feature>